<dbReference type="SUPFAM" id="SSF55874">
    <property type="entry name" value="ATPase domain of HSP90 chaperone/DNA topoisomerase II/histidine kinase"/>
    <property type="match status" value="1"/>
</dbReference>
<accession>A0A3E3HY10</accession>
<evidence type="ECO:0000256" key="13">
    <source>
        <dbReference type="ARBA" id="ARBA00023136"/>
    </source>
</evidence>
<evidence type="ECO:0000256" key="14">
    <source>
        <dbReference type="SAM" id="Phobius"/>
    </source>
</evidence>
<keyword evidence="12" id="KW-0902">Two-component regulatory system</keyword>
<dbReference type="SUPFAM" id="SSF158472">
    <property type="entry name" value="HAMP domain-like"/>
    <property type="match status" value="1"/>
</dbReference>
<name>A0A3E3HY10_9FIRM</name>
<keyword evidence="5" id="KW-0597">Phosphoprotein</keyword>
<dbReference type="InterPro" id="IPR036890">
    <property type="entry name" value="HATPase_C_sf"/>
</dbReference>
<evidence type="ECO:0000256" key="8">
    <source>
        <dbReference type="ARBA" id="ARBA00022741"/>
    </source>
</evidence>
<comment type="caution">
    <text evidence="18">The sequence shown here is derived from an EMBL/GenBank/DDBJ whole genome shotgun (WGS) entry which is preliminary data.</text>
</comment>
<feature type="signal peptide" evidence="15">
    <location>
        <begin position="1"/>
        <end position="23"/>
    </location>
</feature>
<dbReference type="Pfam" id="PF00512">
    <property type="entry name" value="HisKA"/>
    <property type="match status" value="1"/>
</dbReference>
<feature type="domain" description="Histidine kinase" evidence="16">
    <location>
        <begin position="159"/>
        <end position="395"/>
    </location>
</feature>
<feature type="transmembrane region" description="Helical" evidence="14">
    <location>
        <begin position="66"/>
        <end position="90"/>
    </location>
</feature>
<evidence type="ECO:0000256" key="7">
    <source>
        <dbReference type="ARBA" id="ARBA00022692"/>
    </source>
</evidence>
<proteinExistence type="predicted"/>
<evidence type="ECO:0000256" key="3">
    <source>
        <dbReference type="ARBA" id="ARBA00012438"/>
    </source>
</evidence>
<evidence type="ECO:0000256" key="11">
    <source>
        <dbReference type="ARBA" id="ARBA00022989"/>
    </source>
</evidence>
<evidence type="ECO:0000256" key="9">
    <source>
        <dbReference type="ARBA" id="ARBA00022777"/>
    </source>
</evidence>
<feature type="chain" id="PRO_5038514230" description="histidine kinase" evidence="15">
    <location>
        <begin position="24"/>
        <end position="395"/>
    </location>
</feature>
<reference evidence="18" key="1">
    <citation type="submission" date="2018-08" db="EMBL/GenBank/DDBJ databases">
        <title>A genome reference for cultivated species of the human gut microbiota.</title>
        <authorList>
            <person name="Zou Y."/>
            <person name="Xue W."/>
            <person name="Luo G."/>
        </authorList>
    </citation>
    <scope>NUCLEOTIDE SEQUENCE [LARGE SCALE GENOMIC DNA]</scope>
    <source>
        <strain evidence="18">TF05-5AC</strain>
    </source>
</reference>
<dbReference type="Pfam" id="PF00672">
    <property type="entry name" value="HAMP"/>
    <property type="match status" value="1"/>
</dbReference>
<keyword evidence="9 18" id="KW-0418">Kinase</keyword>
<dbReference type="Gene3D" id="1.10.287.130">
    <property type="match status" value="1"/>
</dbReference>
<dbReference type="Gene3D" id="6.10.340.10">
    <property type="match status" value="1"/>
</dbReference>
<evidence type="ECO:0000256" key="5">
    <source>
        <dbReference type="ARBA" id="ARBA00022553"/>
    </source>
</evidence>
<keyword evidence="6" id="KW-0808">Transferase</keyword>
<dbReference type="EC" id="2.7.13.3" evidence="3"/>
<dbReference type="SUPFAM" id="SSF47384">
    <property type="entry name" value="Homodimeric domain of signal transducing histidine kinase"/>
    <property type="match status" value="1"/>
</dbReference>
<gene>
    <name evidence="18" type="ORF">DXC51_23125</name>
</gene>
<dbReference type="InterPro" id="IPR036097">
    <property type="entry name" value="HisK_dim/P_sf"/>
</dbReference>
<dbReference type="GO" id="GO:0000155">
    <property type="term" value="F:phosphorelay sensor kinase activity"/>
    <property type="evidence" value="ECO:0007669"/>
    <property type="project" value="InterPro"/>
</dbReference>
<protein>
    <recommendedName>
        <fullName evidence="3">histidine kinase</fullName>
        <ecNumber evidence="3">2.7.13.3</ecNumber>
    </recommendedName>
</protein>
<organism evidence="18 19">
    <name type="scientific">Eisenbergiella massiliensis</name>
    <dbReference type="NCBI Taxonomy" id="1720294"/>
    <lineage>
        <taxon>Bacteria</taxon>
        <taxon>Bacillati</taxon>
        <taxon>Bacillota</taxon>
        <taxon>Clostridia</taxon>
        <taxon>Lachnospirales</taxon>
        <taxon>Lachnospiraceae</taxon>
        <taxon>Eisenbergiella</taxon>
    </lineage>
</organism>
<evidence type="ECO:0000256" key="15">
    <source>
        <dbReference type="SAM" id="SignalP"/>
    </source>
</evidence>
<keyword evidence="8" id="KW-0547">Nucleotide-binding</keyword>
<dbReference type="CDD" id="cd06225">
    <property type="entry name" value="HAMP"/>
    <property type="match status" value="1"/>
</dbReference>
<feature type="domain" description="HAMP" evidence="17">
    <location>
        <begin position="96"/>
        <end position="144"/>
    </location>
</feature>
<evidence type="ECO:0000313" key="18">
    <source>
        <dbReference type="EMBL" id="RGE56702.1"/>
    </source>
</evidence>
<dbReference type="InterPro" id="IPR050398">
    <property type="entry name" value="HssS/ArlS-like"/>
</dbReference>
<evidence type="ECO:0000259" key="16">
    <source>
        <dbReference type="PROSITE" id="PS50109"/>
    </source>
</evidence>
<evidence type="ECO:0000259" key="17">
    <source>
        <dbReference type="PROSITE" id="PS50885"/>
    </source>
</evidence>
<keyword evidence="11 14" id="KW-1133">Transmembrane helix</keyword>
<dbReference type="GO" id="GO:0005886">
    <property type="term" value="C:plasma membrane"/>
    <property type="evidence" value="ECO:0007669"/>
    <property type="project" value="UniProtKB-SubCell"/>
</dbReference>
<dbReference type="CDD" id="cd00082">
    <property type="entry name" value="HisKA"/>
    <property type="match status" value="1"/>
</dbReference>
<evidence type="ECO:0000313" key="19">
    <source>
        <dbReference type="Proteomes" id="UP000260812"/>
    </source>
</evidence>
<dbReference type="AlphaFoldDB" id="A0A3E3HY10"/>
<keyword evidence="7 14" id="KW-0812">Transmembrane</keyword>
<dbReference type="PANTHER" id="PTHR45528">
    <property type="entry name" value="SENSOR HISTIDINE KINASE CPXA"/>
    <property type="match status" value="1"/>
</dbReference>
<evidence type="ECO:0000256" key="4">
    <source>
        <dbReference type="ARBA" id="ARBA00022475"/>
    </source>
</evidence>
<dbReference type="InterPro" id="IPR003594">
    <property type="entry name" value="HATPase_dom"/>
</dbReference>
<sequence>MGLKKAFFLLAVMCLLGSLLLTAAVWAGCSALRSAFPAGGIAFGPDGIITYLEEPTGEQRAVSAALGYIQIFSCILFPVCGLAGAGALFYHLKCRAPIMILQEGVRRIRKQDLDFAIPVVSDDELGQLCAAFETMRAELLKSNQELWRQAEERKRLNAAFSHDLRNPVTVLKGTVKQLRQGTADEQALSRLESYTLRIEQYVEVMGSIQRLEQMPVCKKEVSCAVLLEELEETARLLAPKLKVFVCAGEKAADTVPGQQSEIYDSAPRQHPEIYDAFPGQQSGTGTVLLDYGLFLTVAENLLGNAARFAESEIAIRLGIRDSFLTLSVRDDGPGYPAALVQDGPKPFGKMKEDAEHFGMGLYVCRMICMKHGGTLTLKNVQGHGAAATAVFQINK</sequence>
<evidence type="ECO:0000256" key="1">
    <source>
        <dbReference type="ARBA" id="ARBA00000085"/>
    </source>
</evidence>
<dbReference type="InterPro" id="IPR003660">
    <property type="entry name" value="HAMP_dom"/>
</dbReference>
<keyword evidence="13 14" id="KW-0472">Membrane</keyword>
<dbReference type="SMART" id="SM00304">
    <property type="entry name" value="HAMP"/>
    <property type="match status" value="1"/>
</dbReference>
<evidence type="ECO:0000256" key="12">
    <source>
        <dbReference type="ARBA" id="ARBA00023012"/>
    </source>
</evidence>
<evidence type="ECO:0000256" key="2">
    <source>
        <dbReference type="ARBA" id="ARBA00004651"/>
    </source>
</evidence>
<dbReference type="GO" id="GO:0005524">
    <property type="term" value="F:ATP binding"/>
    <property type="evidence" value="ECO:0007669"/>
    <property type="project" value="UniProtKB-KW"/>
</dbReference>
<dbReference type="Proteomes" id="UP000260812">
    <property type="component" value="Unassembled WGS sequence"/>
</dbReference>
<dbReference type="SMART" id="SM00388">
    <property type="entry name" value="HisKA"/>
    <property type="match status" value="1"/>
</dbReference>
<dbReference type="InterPro" id="IPR003661">
    <property type="entry name" value="HisK_dim/P_dom"/>
</dbReference>
<dbReference type="Gene3D" id="3.30.565.10">
    <property type="entry name" value="Histidine kinase-like ATPase, C-terminal domain"/>
    <property type="match status" value="1"/>
</dbReference>
<dbReference type="PROSITE" id="PS50885">
    <property type="entry name" value="HAMP"/>
    <property type="match status" value="1"/>
</dbReference>
<keyword evidence="4" id="KW-1003">Cell membrane</keyword>
<dbReference type="PROSITE" id="PS51257">
    <property type="entry name" value="PROKAR_LIPOPROTEIN"/>
    <property type="match status" value="1"/>
</dbReference>
<keyword evidence="10" id="KW-0067">ATP-binding</keyword>
<keyword evidence="19" id="KW-1185">Reference proteome</keyword>
<dbReference type="SMART" id="SM00387">
    <property type="entry name" value="HATPase_c"/>
    <property type="match status" value="1"/>
</dbReference>
<dbReference type="Pfam" id="PF02518">
    <property type="entry name" value="HATPase_c"/>
    <property type="match status" value="1"/>
</dbReference>
<dbReference type="PANTHER" id="PTHR45528:SF1">
    <property type="entry name" value="SENSOR HISTIDINE KINASE CPXA"/>
    <property type="match status" value="1"/>
</dbReference>
<comment type="catalytic activity">
    <reaction evidence="1">
        <text>ATP + protein L-histidine = ADP + protein N-phospho-L-histidine.</text>
        <dbReference type="EC" id="2.7.13.3"/>
    </reaction>
</comment>
<dbReference type="InterPro" id="IPR005467">
    <property type="entry name" value="His_kinase_dom"/>
</dbReference>
<dbReference type="EMBL" id="QVLV01000022">
    <property type="protein sequence ID" value="RGE56702.1"/>
    <property type="molecule type" value="Genomic_DNA"/>
</dbReference>
<evidence type="ECO:0000256" key="6">
    <source>
        <dbReference type="ARBA" id="ARBA00022679"/>
    </source>
</evidence>
<comment type="subcellular location">
    <subcellularLocation>
        <location evidence="2">Cell membrane</location>
        <topology evidence="2">Multi-pass membrane protein</topology>
    </subcellularLocation>
</comment>
<keyword evidence="15" id="KW-0732">Signal</keyword>
<dbReference type="PROSITE" id="PS50109">
    <property type="entry name" value="HIS_KIN"/>
    <property type="match status" value="1"/>
</dbReference>
<evidence type="ECO:0000256" key="10">
    <source>
        <dbReference type="ARBA" id="ARBA00022840"/>
    </source>
</evidence>